<dbReference type="Gene3D" id="3.90.1590.10">
    <property type="entry name" value="glutathione-dependent formaldehyde- activating enzyme (gfa)"/>
    <property type="match status" value="1"/>
</dbReference>
<gene>
    <name evidence="6" type="ORF">IQ266_11475</name>
</gene>
<dbReference type="PANTHER" id="PTHR33337">
    <property type="entry name" value="GFA DOMAIN-CONTAINING PROTEIN"/>
    <property type="match status" value="1"/>
</dbReference>
<comment type="similarity">
    <text evidence="1">Belongs to the Gfa family.</text>
</comment>
<keyword evidence="2" id="KW-0479">Metal-binding</keyword>
<dbReference type="GO" id="GO:0016846">
    <property type="term" value="F:carbon-sulfur lyase activity"/>
    <property type="evidence" value="ECO:0007669"/>
    <property type="project" value="InterPro"/>
</dbReference>
<comment type="caution">
    <text evidence="6">The sequence shown here is derived from an EMBL/GenBank/DDBJ whole genome shotgun (WGS) entry which is preliminary data.</text>
</comment>
<organism evidence="6 7">
    <name type="scientific">Romeriopsis navalis LEGE 11480</name>
    <dbReference type="NCBI Taxonomy" id="2777977"/>
    <lineage>
        <taxon>Bacteria</taxon>
        <taxon>Bacillati</taxon>
        <taxon>Cyanobacteriota</taxon>
        <taxon>Cyanophyceae</taxon>
        <taxon>Leptolyngbyales</taxon>
        <taxon>Leptolyngbyaceae</taxon>
        <taxon>Romeriopsis</taxon>
        <taxon>Romeriopsis navalis</taxon>
    </lineage>
</organism>
<dbReference type="AlphaFoldDB" id="A0A928VKQ2"/>
<proteinExistence type="inferred from homology"/>
<sequence length="136" mass="14940">MERIASCMCVDLSIRVKGDPTMTAACNCTKCQKRTGSVFSVGAYFKAEQVIEPIGNGTEFTTRSAAGRSVTQTFCPRCGSTVYWVAEFQPNQIGIAVGCFADPDFPEPMATVWNGTKHNWVSFPPHWPSSDTQEFN</sequence>
<evidence type="ECO:0000313" key="7">
    <source>
        <dbReference type="Proteomes" id="UP000625316"/>
    </source>
</evidence>
<name>A0A928VKQ2_9CYAN</name>
<evidence type="ECO:0000256" key="1">
    <source>
        <dbReference type="ARBA" id="ARBA00005495"/>
    </source>
</evidence>
<keyword evidence="3" id="KW-0862">Zinc</keyword>
<dbReference type="PROSITE" id="PS51891">
    <property type="entry name" value="CENP_V_GFA"/>
    <property type="match status" value="1"/>
</dbReference>
<dbReference type="EMBL" id="JADEXQ010000034">
    <property type="protein sequence ID" value="MBE9030351.1"/>
    <property type="molecule type" value="Genomic_DNA"/>
</dbReference>
<dbReference type="Pfam" id="PF04828">
    <property type="entry name" value="GFA"/>
    <property type="match status" value="1"/>
</dbReference>
<dbReference type="RefSeq" id="WP_264325176.1">
    <property type="nucleotide sequence ID" value="NZ_JADEXQ010000034.1"/>
</dbReference>
<reference evidence="6" key="1">
    <citation type="submission" date="2020-10" db="EMBL/GenBank/DDBJ databases">
        <authorList>
            <person name="Castelo-Branco R."/>
            <person name="Eusebio N."/>
            <person name="Adriana R."/>
            <person name="Vieira A."/>
            <person name="Brugerolle De Fraissinette N."/>
            <person name="Rezende De Castro R."/>
            <person name="Schneider M.P."/>
            <person name="Vasconcelos V."/>
            <person name="Leao P.N."/>
        </authorList>
    </citation>
    <scope>NUCLEOTIDE SEQUENCE</scope>
    <source>
        <strain evidence="6">LEGE 11480</strain>
    </source>
</reference>
<dbReference type="InterPro" id="IPR006913">
    <property type="entry name" value="CENP-V/GFA"/>
</dbReference>
<keyword evidence="4" id="KW-0456">Lyase</keyword>
<evidence type="ECO:0000256" key="2">
    <source>
        <dbReference type="ARBA" id="ARBA00022723"/>
    </source>
</evidence>
<evidence type="ECO:0000259" key="5">
    <source>
        <dbReference type="PROSITE" id="PS51891"/>
    </source>
</evidence>
<keyword evidence="7" id="KW-1185">Reference proteome</keyword>
<feature type="domain" description="CENP-V/GFA" evidence="5">
    <location>
        <begin position="1"/>
        <end position="114"/>
    </location>
</feature>
<evidence type="ECO:0000313" key="6">
    <source>
        <dbReference type="EMBL" id="MBE9030351.1"/>
    </source>
</evidence>
<dbReference type="PANTHER" id="PTHR33337:SF40">
    <property type="entry name" value="CENP-V_GFA DOMAIN-CONTAINING PROTEIN-RELATED"/>
    <property type="match status" value="1"/>
</dbReference>
<dbReference type="Proteomes" id="UP000625316">
    <property type="component" value="Unassembled WGS sequence"/>
</dbReference>
<dbReference type="GO" id="GO:0046872">
    <property type="term" value="F:metal ion binding"/>
    <property type="evidence" value="ECO:0007669"/>
    <property type="project" value="UniProtKB-KW"/>
</dbReference>
<evidence type="ECO:0000256" key="4">
    <source>
        <dbReference type="ARBA" id="ARBA00023239"/>
    </source>
</evidence>
<protein>
    <submittedName>
        <fullName evidence="6">GFA family protein</fullName>
    </submittedName>
</protein>
<dbReference type="SUPFAM" id="SSF51316">
    <property type="entry name" value="Mss4-like"/>
    <property type="match status" value="1"/>
</dbReference>
<evidence type="ECO:0000256" key="3">
    <source>
        <dbReference type="ARBA" id="ARBA00022833"/>
    </source>
</evidence>
<accession>A0A928VKQ2</accession>
<dbReference type="InterPro" id="IPR011057">
    <property type="entry name" value="Mss4-like_sf"/>
</dbReference>